<keyword evidence="3" id="KW-1185">Reference proteome</keyword>
<reference evidence="2" key="1">
    <citation type="journal article" date="2022" name="Int. J. Mol. Sci.">
        <title>Draft Genome of Tanacetum Coccineum: Genomic Comparison of Closely Related Tanacetum-Family Plants.</title>
        <authorList>
            <person name="Yamashiro T."/>
            <person name="Shiraishi A."/>
            <person name="Nakayama K."/>
            <person name="Satake H."/>
        </authorList>
    </citation>
    <scope>NUCLEOTIDE SEQUENCE</scope>
</reference>
<gene>
    <name evidence="2" type="ORF">Tco_1031842</name>
</gene>
<sequence length="243" mass="28019">MSNMSEDIQYAGSDTRPPMLDRTDFESWQQRIRLYCLGKDNGENIMKSITEGPFQMGTVIETLAEGTKGALHLGPERARVFGDLSAEDKERYKADIRATNILLQGIPKDIYTLINHFTDAKYIWDNVKMILEGSELTKDDRESQLYDEFEHFCQIKGEAIHLNSKFVNNMLPEWSRFITEVKLNKGLKESNFDQLYAYLKQHEVHANENRMMMERFSQLTNDPLALVSNASNQKYSTQSSDSP</sequence>
<comment type="caution">
    <text evidence="2">The sequence shown here is derived from an EMBL/GenBank/DDBJ whole genome shotgun (WGS) entry which is preliminary data.</text>
</comment>
<accession>A0ABQ5GA52</accession>
<name>A0ABQ5GA52_9ASTR</name>
<evidence type="ECO:0000313" key="2">
    <source>
        <dbReference type="EMBL" id="GJT72556.1"/>
    </source>
</evidence>
<feature type="region of interest" description="Disordered" evidence="1">
    <location>
        <begin position="1"/>
        <end position="22"/>
    </location>
</feature>
<proteinExistence type="predicted"/>
<protein>
    <recommendedName>
        <fullName evidence="4">Integrase, catalytic region, zinc finger, CCHC-type, peptidase aspartic, catalytic</fullName>
    </recommendedName>
</protein>
<organism evidence="2 3">
    <name type="scientific">Tanacetum coccineum</name>
    <dbReference type="NCBI Taxonomy" id="301880"/>
    <lineage>
        <taxon>Eukaryota</taxon>
        <taxon>Viridiplantae</taxon>
        <taxon>Streptophyta</taxon>
        <taxon>Embryophyta</taxon>
        <taxon>Tracheophyta</taxon>
        <taxon>Spermatophyta</taxon>
        <taxon>Magnoliopsida</taxon>
        <taxon>eudicotyledons</taxon>
        <taxon>Gunneridae</taxon>
        <taxon>Pentapetalae</taxon>
        <taxon>asterids</taxon>
        <taxon>campanulids</taxon>
        <taxon>Asterales</taxon>
        <taxon>Asteraceae</taxon>
        <taxon>Asteroideae</taxon>
        <taxon>Anthemideae</taxon>
        <taxon>Anthemidinae</taxon>
        <taxon>Tanacetum</taxon>
    </lineage>
</organism>
<evidence type="ECO:0008006" key="4">
    <source>
        <dbReference type="Google" id="ProtNLM"/>
    </source>
</evidence>
<evidence type="ECO:0000256" key="1">
    <source>
        <dbReference type="SAM" id="MobiDB-lite"/>
    </source>
</evidence>
<reference evidence="2" key="2">
    <citation type="submission" date="2022-01" db="EMBL/GenBank/DDBJ databases">
        <authorList>
            <person name="Yamashiro T."/>
            <person name="Shiraishi A."/>
            <person name="Satake H."/>
            <person name="Nakayama K."/>
        </authorList>
    </citation>
    <scope>NUCLEOTIDE SEQUENCE</scope>
</reference>
<dbReference type="Proteomes" id="UP001151760">
    <property type="component" value="Unassembled WGS sequence"/>
</dbReference>
<dbReference type="EMBL" id="BQNB010018269">
    <property type="protein sequence ID" value="GJT72556.1"/>
    <property type="molecule type" value="Genomic_DNA"/>
</dbReference>
<evidence type="ECO:0000313" key="3">
    <source>
        <dbReference type="Proteomes" id="UP001151760"/>
    </source>
</evidence>